<dbReference type="STRING" id="199441.BkAM31D_09670"/>
<dbReference type="GO" id="GO:0016787">
    <property type="term" value="F:hydrolase activity"/>
    <property type="evidence" value="ECO:0007669"/>
    <property type="project" value="UniProtKB-KW"/>
</dbReference>
<evidence type="ECO:0000259" key="2">
    <source>
        <dbReference type="Pfam" id="PF13086"/>
    </source>
</evidence>
<protein>
    <submittedName>
        <fullName evidence="3">ATP-dependent RecD-like DNA helicase</fullName>
        <ecNumber evidence="3">3.6.4.12</ecNumber>
    </submittedName>
</protein>
<keyword evidence="3" id="KW-0378">Hydrolase</keyword>
<feature type="region of interest" description="Disordered" evidence="1">
    <location>
        <begin position="107"/>
        <end position="126"/>
    </location>
</feature>
<dbReference type="InterPro" id="IPR041677">
    <property type="entry name" value="DNA2/NAM7_AAA_11"/>
</dbReference>
<name>A0A1X9MEZ7_9BACI</name>
<dbReference type="KEGG" id="bkw:BkAM31D_09670"/>
<feature type="domain" description="DNA2/NAM7 helicase helicase" evidence="2">
    <location>
        <begin position="372"/>
        <end position="486"/>
    </location>
</feature>
<dbReference type="EC" id="3.6.4.12" evidence="3"/>
<dbReference type="Pfam" id="PF13086">
    <property type="entry name" value="AAA_11"/>
    <property type="match status" value="1"/>
</dbReference>
<proteinExistence type="predicted"/>
<keyword evidence="3" id="KW-0547">Nucleotide-binding</keyword>
<organism evidence="3 4">
    <name type="scientific">Halalkalibacter krulwichiae</name>
    <dbReference type="NCBI Taxonomy" id="199441"/>
    <lineage>
        <taxon>Bacteria</taxon>
        <taxon>Bacillati</taxon>
        <taxon>Bacillota</taxon>
        <taxon>Bacilli</taxon>
        <taxon>Bacillales</taxon>
        <taxon>Bacillaceae</taxon>
        <taxon>Halalkalibacter</taxon>
    </lineage>
</organism>
<dbReference type="SUPFAM" id="SSF52540">
    <property type="entry name" value="P-loop containing nucleoside triphosphate hydrolases"/>
    <property type="match status" value="1"/>
</dbReference>
<dbReference type="InterPro" id="IPR027417">
    <property type="entry name" value="P-loop_NTPase"/>
</dbReference>
<keyword evidence="3" id="KW-0067">ATP-binding</keyword>
<dbReference type="AlphaFoldDB" id="A0A1X9MEZ7"/>
<gene>
    <name evidence="3" type="primary">recD2_3</name>
    <name evidence="3" type="ORF">BkAM31D_09670</name>
</gene>
<keyword evidence="3" id="KW-0347">Helicase</keyword>
<accession>A0A1X9MEZ7</accession>
<dbReference type="GO" id="GO:0003678">
    <property type="term" value="F:DNA helicase activity"/>
    <property type="evidence" value="ECO:0007669"/>
    <property type="project" value="UniProtKB-EC"/>
</dbReference>
<keyword evidence="4" id="KW-1185">Reference proteome</keyword>
<dbReference type="Gene3D" id="3.40.50.300">
    <property type="entry name" value="P-loop containing nucleotide triphosphate hydrolases"/>
    <property type="match status" value="1"/>
</dbReference>
<sequence>MNSSNLDKERALRLFTYLKEFSMLETPLVRNVENYDDVLWFSEVPEEKECTTPLQDGDFHDVWIEIEKPIKPPVSSPSEKIVTWLESEDELNNENKEPKLVEQIPNPNYVEDDEDESPEPRYINLNDHPEITNEFQKYMENEWMPWKEEVFRFKKVQSIYTDLFSIYQKHKNLGEQFELIVGVGLLNWKSPNGQIVHCHLLNVPATFGFDADTGVITVVPTAQGINPDLEQDMLELEDRLDSSSLQPVIELIHLLQENFWDKTTQDTILRSYVQSLSAEGVYYEEEIENKHNFANEPIVLYSPALILRKRVEKGFQQACTKIIDNIESDPSSIPQGVTRIFKTMDDLQPNGIEGMDTGVEAEDNIIYFPKEANEEQEKIISRLSSRNGVIVQGPPGTGKSHTIANLTSHLLATGKRVLITSETDRALKVLKAKLPKELQGLCVSLLGADSQSFKDLEHVIHMISNERDDWDPDVTQKEIENILKSSMI</sequence>
<evidence type="ECO:0000313" key="4">
    <source>
        <dbReference type="Proteomes" id="UP000193006"/>
    </source>
</evidence>
<dbReference type="Proteomes" id="UP000193006">
    <property type="component" value="Chromosome"/>
</dbReference>
<dbReference type="EMBL" id="CP020814">
    <property type="protein sequence ID" value="ARK30101.1"/>
    <property type="molecule type" value="Genomic_DNA"/>
</dbReference>
<evidence type="ECO:0000313" key="3">
    <source>
        <dbReference type="EMBL" id="ARK30101.1"/>
    </source>
</evidence>
<evidence type="ECO:0000256" key="1">
    <source>
        <dbReference type="SAM" id="MobiDB-lite"/>
    </source>
</evidence>
<reference evidence="3 4" key="1">
    <citation type="submission" date="2017-04" db="EMBL/GenBank/DDBJ databases">
        <title>Bacillus krulwichiae AM31D Genome sequencing and assembly.</title>
        <authorList>
            <person name="Krulwich T.A."/>
            <person name="Anastor L."/>
            <person name="Ehrlich R."/>
            <person name="Ehrlich G.D."/>
            <person name="Janto B."/>
        </authorList>
    </citation>
    <scope>NUCLEOTIDE SEQUENCE [LARGE SCALE GENOMIC DNA]</scope>
    <source>
        <strain evidence="3 4">AM31D</strain>
    </source>
</reference>
<dbReference type="RefSeq" id="WP_066159898.1">
    <property type="nucleotide sequence ID" value="NZ_CP020814.1"/>
</dbReference>